<dbReference type="AlphaFoldDB" id="A0A6P5AB36"/>
<evidence type="ECO:0000256" key="1">
    <source>
        <dbReference type="SAM" id="Phobius"/>
    </source>
</evidence>
<organism evidence="2 3">
    <name type="scientific">Branchiostoma belcheri</name>
    <name type="common">Amphioxus</name>
    <dbReference type="NCBI Taxonomy" id="7741"/>
    <lineage>
        <taxon>Eukaryota</taxon>
        <taxon>Metazoa</taxon>
        <taxon>Chordata</taxon>
        <taxon>Cephalochordata</taxon>
        <taxon>Leptocardii</taxon>
        <taxon>Amphioxiformes</taxon>
        <taxon>Branchiostomatidae</taxon>
        <taxon>Branchiostoma</taxon>
    </lineage>
</organism>
<name>A0A6P5AB36_BRABE</name>
<accession>A0A6P5AB36</accession>
<proteinExistence type="predicted"/>
<keyword evidence="1" id="KW-0472">Membrane</keyword>
<gene>
    <name evidence="3" type="primary">LOC109487282</name>
</gene>
<dbReference type="Proteomes" id="UP000515135">
    <property type="component" value="Unplaced"/>
</dbReference>
<protein>
    <submittedName>
        <fullName evidence="3">Uncharacterized protein LOC109487282</fullName>
    </submittedName>
</protein>
<keyword evidence="2" id="KW-1185">Reference proteome</keyword>
<feature type="transmembrane region" description="Helical" evidence="1">
    <location>
        <begin position="130"/>
        <end position="148"/>
    </location>
</feature>
<reference evidence="3" key="1">
    <citation type="submission" date="2025-08" db="UniProtKB">
        <authorList>
            <consortium name="RefSeq"/>
        </authorList>
    </citation>
    <scope>IDENTIFICATION</scope>
    <source>
        <tissue evidence="3">Gonad</tissue>
    </source>
</reference>
<dbReference type="OrthoDB" id="10033179at2759"/>
<evidence type="ECO:0000313" key="2">
    <source>
        <dbReference type="Proteomes" id="UP000515135"/>
    </source>
</evidence>
<keyword evidence="1" id="KW-1133">Transmembrane helix</keyword>
<dbReference type="RefSeq" id="XP_019646828.1">
    <property type="nucleotide sequence ID" value="XM_019791269.1"/>
</dbReference>
<dbReference type="KEGG" id="bbel:109487282"/>
<dbReference type="GeneID" id="109487282"/>
<sequence length="205" mass="22768">MRKPLRKLRMASCLHLCAARQTSEEYPAPRTSEECPARRADGKGRVSVIEEAAKLLDRVFAKTDFEDKDDAQQTFAHVHSELPKTAASPDGVKLVQKFASLGSAATVESTFLDMIKIIWRTVRLTPGTSVVRIQLFFLAIAAMMVSVLKSPNVSDDLLETWLHKVEVWLGRQLTSGGKGCVDGGEGSVNDRLDRFFSTPYLHDFD</sequence>
<keyword evidence="1" id="KW-0812">Transmembrane</keyword>
<evidence type="ECO:0000313" key="3">
    <source>
        <dbReference type="RefSeq" id="XP_019646828.1"/>
    </source>
</evidence>